<protein>
    <recommendedName>
        <fullName evidence="4">ATP-dependent RNA helicase HrpB C-terminal domain-containing protein</fullName>
    </recommendedName>
</protein>
<gene>
    <name evidence="5" type="ORF">DBRI00130_LOCUS41471</name>
</gene>
<feature type="region of interest" description="Disordered" evidence="3">
    <location>
        <begin position="185"/>
        <end position="236"/>
    </location>
</feature>
<dbReference type="Pfam" id="PF08482">
    <property type="entry name" value="HrpB_C"/>
    <property type="match status" value="1"/>
</dbReference>
<reference evidence="5" key="1">
    <citation type="submission" date="2021-01" db="EMBL/GenBank/DDBJ databases">
        <authorList>
            <person name="Corre E."/>
            <person name="Pelletier E."/>
            <person name="Niang G."/>
            <person name="Scheremetjew M."/>
            <person name="Finn R."/>
            <person name="Kale V."/>
            <person name="Holt S."/>
            <person name="Cochrane G."/>
            <person name="Meng A."/>
            <person name="Brown T."/>
            <person name="Cohen L."/>
        </authorList>
    </citation>
    <scope>NUCLEOTIDE SEQUENCE</scope>
    <source>
        <strain evidence="5">GSO104</strain>
    </source>
</reference>
<evidence type="ECO:0000256" key="3">
    <source>
        <dbReference type="SAM" id="MobiDB-lite"/>
    </source>
</evidence>
<proteinExistence type="predicted"/>
<organism evidence="5">
    <name type="scientific">Ditylum brightwellii</name>
    <dbReference type="NCBI Taxonomy" id="49249"/>
    <lineage>
        <taxon>Eukaryota</taxon>
        <taxon>Sar</taxon>
        <taxon>Stramenopiles</taxon>
        <taxon>Ochrophyta</taxon>
        <taxon>Bacillariophyta</taxon>
        <taxon>Mediophyceae</taxon>
        <taxon>Lithodesmiophycidae</taxon>
        <taxon>Lithodesmiales</taxon>
        <taxon>Lithodesmiaceae</taxon>
        <taxon>Ditylum</taxon>
    </lineage>
</organism>
<feature type="domain" description="ATP-dependent RNA helicase HrpB C-terminal" evidence="4">
    <location>
        <begin position="74"/>
        <end position="194"/>
    </location>
</feature>
<dbReference type="InterPro" id="IPR013689">
    <property type="entry name" value="RNA_helicase_ATP-dep_HrpB_C"/>
</dbReference>
<feature type="compositionally biased region" description="Basic residues" evidence="3">
    <location>
        <begin position="224"/>
        <end position="236"/>
    </location>
</feature>
<evidence type="ECO:0000256" key="2">
    <source>
        <dbReference type="ARBA" id="ARBA00022806"/>
    </source>
</evidence>
<sequence length="236" mass="25965">MMDNLRSRVRLGRTFSSAGGWPACFAALDATTNWNGKSSSANDDSNDDDIITMNMDEAEDILETLVEPWLAPAGSLKNVDLHDILLGSMATEQQYQLDNDFPTFIKAPDSSNIPISYSTGTPTASAKLQQFFGTLDSPRVGPQGAMPVTLSLLSPGGKLLAQTVDLPFFWKETYPTVRAENRGRYAKHPWPENPLSAVATRHTKKYEAASAVTSKEGGTIDKRKEKRASKKKKRKR</sequence>
<dbReference type="PANTHER" id="PTHR43519">
    <property type="entry name" value="ATP-DEPENDENT RNA HELICASE HRPB"/>
    <property type="match status" value="1"/>
</dbReference>
<keyword evidence="2" id="KW-0347">Helicase</keyword>
<dbReference type="GO" id="GO:0004386">
    <property type="term" value="F:helicase activity"/>
    <property type="evidence" value="ECO:0007669"/>
    <property type="project" value="UniProtKB-KW"/>
</dbReference>
<evidence type="ECO:0000256" key="1">
    <source>
        <dbReference type="ARBA" id="ARBA00022801"/>
    </source>
</evidence>
<keyword evidence="2" id="KW-0547">Nucleotide-binding</keyword>
<evidence type="ECO:0000259" key="4">
    <source>
        <dbReference type="Pfam" id="PF08482"/>
    </source>
</evidence>
<evidence type="ECO:0000313" key="5">
    <source>
        <dbReference type="EMBL" id="CAE4662148.1"/>
    </source>
</evidence>
<accession>A0A7S4T1E7</accession>
<dbReference type="PANTHER" id="PTHR43519:SF1">
    <property type="entry name" value="ATP-DEPENDENT RNA HELICASE HRPB"/>
    <property type="match status" value="1"/>
</dbReference>
<dbReference type="AlphaFoldDB" id="A0A7S4T1E7"/>
<dbReference type="EMBL" id="HBNS01057646">
    <property type="protein sequence ID" value="CAE4662148.1"/>
    <property type="molecule type" value="Transcribed_RNA"/>
</dbReference>
<name>A0A7S4T1E7_9STRA</name>
<dbReference type="GO" id="GO:0016787">
    <property type="term" value="F:hydrolase activity"/>
    <property type="evidence" value="ECO:0007669"/>
    <property type="project" value="UniProtKB-KW"/>
</dbReference>
<keyword evidence="2" id="KW-0067">ATP-binding</keyword>
<keyword evidence="1" id="KW-0378">Hydrolase</keyword>